<sequence length="135" mass="15430">MKRRPKAANRMKRRPKAANRMKRRPKAANRMKRRPEAANRMKRRLEAANRMKRRPEAANRMRRRPEAANRISQVFFVAALLTLSPDASPPSMMVQRDDVTEQTGGGTSGTKPRLYGHALNGEDAAERVEPRRGKT</sequence>
<feature type="region of interest" description="Disordered" evidence="1">
    <location>
        <begin position="85"/>
        <end position="135"/>
    </location>
</feature>
<feature type="region of interest" description="Disordered" evidence="1">
    <location>
        <begin position="1"/>
        <end position="68"/>
    </location>
</feature>
<keyword evidence="3" id="KW-1185">Reference proteome</keyword>
<dbReference type="EMBL" id="SRLO01007801">
    <property type="protein sequence ID" value="TNN27744.1"/>
    <property type="molecule type" value="Genomic_DNA"/>
</dbReference>
<organism evidence="2 3">
    <name type="scientific">Liparis tanakae</name>
    <name type="common">Tanaka's snailfish</name>
    <dbReference type="NCBI Taxonomy" id="230148"/>
    <lineage>
        <taxon>Eukaryota</taxon>
        <taxon>Metazoa</taxon>
        <taxon>Chordata</taxon>
        <taxon>Craniata</taxon>
        <taxon>Vertebrata</taxon>
        <taxon>Euteleostomi</taxon>
        <taxon>Actinopterygii</taxon>
        <taxon>Neopterygii</taxon>
        <taxon>Teleostei</taxon>
        <taxon>Neoteleostei</taxon>
        <taxon>Acanthomorphata</taxon>
        <taxon>Eupercaria</taxon>
        <taxon>Perciformes</taxon>
        <taxon>Cottioidei</taxon>
        <taxon>Cottales</taxon>
        <taxon>Liparidae</taxon>
        <taxon>Liparis</taxon>
    </lineage>
</organism>
<feature type="compositionally biased region" description="Basic residues" evidence="1">
    <location>
        <begin position="1"/>
        <end position="33"/>
    </location>
</feature>
<evidence type="ECO:0000313" key="3">
    <source>
        <dbReference type="Proteomes" id="UP000314294"/>
    </source>
</evidence>
<comment type="caution">
    <text evidence="2">The sequence shown here is derived from an EMBL/GenBank/DDBJ whole genome shotgun (WGS) entry which is preliminary data.</text>
</comment>
<proteinExistence type="predicted"/>
<dbReference type="AlphaFoldDB" id="A0A4Z2EGY4"/>
<protein>
    <submittedName>
        <fullName evidence="2">Uncharacterized protein</fullName>
    </submittedName>
</protein>
<evidence type="ECO:0000313" key="2">
    <source>
        <dbReference type="EMBL" id="TNN27744.1"/>
    </source>
</evidence>
<feature type="compositionally biased region" description="Basic and acidic residues" evidence="1">
    <location>
        <begin position="124"/>
        <end position="135"/>
    </location>
</feature>
<name>A0A4Z2EGY4_9TELE</name>
<gene>
    <name evidence="2" type="ORF">EYF80_062109</name>
</gene>
<reference evidence="2 3" key="1">
    <citation type="submission" date="2019-03" db="EMBL/GenBank/DDBJ databases">
        <title>First draft genome of Liparis tanakae, snailfish: a comprehensive survey of snailfish specific genes.</title>
        <authorList>
            <person name="Kim W."/>
            <person name="Song I."/>
            <person name="Jeong J.-H."/>
            <person name="Kim D."/>
            <person name="Kim S."/>
            <person name="Ryu S."/>
            <person name="Song J.Y."/>
            <person name="Lee S.K."/>
        </authorList>
    </citation>
    <scope>NUCLEOTIDE SEQUENCE [LARGE SCALE GENOMIC DNA]</scope>
    <source>
        <tissue evidence="2">Muscle</tissue>
    </source>
</reference>
<feature type="compositionally biased region" description="Basic and acidic residues" evidence="1">
    <location>
        <begin position="34"/>
        <end position="67"/>
    </location>
</feature>
<accession>A0A4Z2EGY4</accession>
<dbReference type="Proteomes" id="UP000314294">
    <property type="component" value="Unassembled WGS sequence"/>
</dbReference>
<evidence type="ECO:0000256" key="1">
    <source>
        <dbReference type="SAM" id="MobiDB-lite"/>
    </source>
</evidence>